<evidence type="ECO:0000256" key="19">
    <source>
        <dbReference type="SAM" id="Phobius"/>
    </source>
</evidence>
<proteinExistence type="inferred from homology"/>
<feature type="region of interest" description="Disordered" evidence="18">
    <location>
        <begin position="2323"/>
        <end position="2351"/>
    </location>
</feature>
<feature type="compositionally biased region" description="Low complexity" evidence="18">
    <location>
        <begin position="3109"/>
        <end position="3119"/>
    </location>
</feature>
<feature type="region of interest" description="Disordered" evidence="18">
    <location>
        <begin position="3548"/>
        <end position="3610"/>
    </location>
</feature>
<feature type="compositionally biased region" description="Polar residues" evidence="18">
    <location>
        <begin position="3209"/>
        <end position="3218"/>
    </location>
</feature>
<dbReference type="GO" id="GO:0003779">
    <property type="term" value="F:actin binding"/>
    <property type="evidence" value="ECO:0007669"/>
    <property type="project" value="UniProtKB-KW"/>
</dbReference>
<evidence type="ECO:0000256" key="13">
    <source>
        <dbReference type="ARBA" id="ARBA00023038"/>
    </source>
</evidence>
<feature type="compositionally biased region" description="Low complexity" evidence="18">
    <location>
        <begin position="1918"/>
        <end position="1933"/>
    </location>
</feature>
<feature type="compositionally biased region" description="Low complexity" evidence="18">
    <location>
        <begin position="1283"/>
        <end position="1300"/>
    </location>
</feature>
<feature type="compositionally biased region" description="Basic and acidic residues" evidence="18">
    <location>
        <begin position="3582"/>
        <end position="3592"/>
    </location>
</feature>
<feature type="region of interest" description="Disordered" evidence="18">
    <location>
        <begin position="3198"/>
        <end position="3218"/>
    </location>
</feature>
<dbReference type="InterPro" id="IPR036188">
    <property type="entry name" value="FAD/NAD-bd_sf"/>
</dbReference>
<feature type="compositionally biased region" description="Basic and acidic residues" evidence="18">
    <location>
        <begin position="3198"/>
        <end position="3207"/>
    </location>
</feature>
<dbReference type="Pfam" id="PF00307">
    <property type="entry name" value="CH"/>
    <property type="match status" value="1"/>
</dbReference>
<feature type="compositionally biased region" description="Polar residues" evidence="18">
    <location>
        <begin position="2205"/>
        <end position="2215"/>
    </location>
</feature>
<dbReference type="InterPro" id="IPR003953">
    <property type="entry name" value="FAD-dep_OxRdtase_2_FAD-bd"/>
</dbReference>
<feature type="compositionally biased region" description="Basic and acidic residues" evidence="18">
    <location>
        <begin position="1886"/>
        <end position="1907"/>
    </location>
</feature>
<dbReference type="GO" id="GO:0005737">
    <property type="term" value="C:cytoplasm"/>
    <property type="evidence" value="ECO:0007669"/>
    <property type="project" value="UniProtKB-SubCell"/>
</dbReference>
<dbReference type="SMART" id="SM00033">
    <property type="entry name" value="CH"/>
    <property type="match status" value="1"/>
</dbReference>
<sequence>MSRSSHHHRQMQAHQQQQMMTDNDAAALATEIFDHFCAAITMRQILGLYRNMCDTIGLRPGPLNEFYPKLKSKVRSWKAQALWKKFDTRASHRTYSKGNAATGTRVLVIGAGPCGLRTAIEAQLLGAKVVVVEKRDRISRNNVLHLWPFVITDLRNLGAKKFYGKFCAGSIDHISIRQLQCILLKVALLLGVEVHEGVSFENTIEPSDGCGWRAQVSPEDHAVSHYEFDVLIGADGKRNTLERFRRKEFRGKLAIAITANFINKKTEAEAKVEEISGVAFIFNQSFFKELYQTTGIDLENIVYYKDETHYFVMTAKKHSLIDKGVIMQDFADPAELLAPANVNTDKLLDYAKEAAEFSTKYQMPNLEFAVNHYGKPDVAMFDFTSMFAAEASCQVIVRKNYRLLQCLVGDSLLEPFWPTGSGCARGFLSSMDAAYAIKLWSNPRNSILGVIAQRESIYRLLAQTTPENLQRDIGAYTVDPATRYPNLNKSTVNVWQVKHLLDSDDATLLEQTFMDTNLVQTLAPETPVRRKRRTGDTLPLSTVLLRWIKAQLQSNEFAQDLNELSECFTGGKVLCTLINRYRPDLVDLNTIKDYSVKERNELAFKILETELGIPQVMSAKDSLNLENVDSKIWLNYLEQICEVFRGEIPHVKHPKLDFFELKERTAKNNAPDFSHLFKANAKKSRSPMQDIDMAQTVHRRSILDEEKIRKQRKYGPDFNPVQTDTTRRAKKRRSQEKTGNIEERQKRLTEIEQNRLDRQSKRRLHRFQQTQNFYKSLHMLQANTLLRESDSSSPFEDYSLYLYRQQAPGFNDRVKDLERKLLYPDRERGIHSAMPRGGAADEQFSDRIKSMEQKITSRTGGGIDKKPKDLLRAIGKIESTDWNVREIEKKIEQSKRTEIGKSKEKVPKWSKEQFLARQNKMAKPERQESVEEKFKDIDKTLKNFDKQLKEGSVLEVGERGKNKVASIAGQFVKKDENSDEKSVPVQRSTSKAGLVFNKKGASEKCHFCKQTVYLMEKISTEGLILHRSCLKCYHCHTNLRLGAYAFDRDDPIGRFYCTQHFRLPAKAVRPVVRKSTKNQNKSPGEPAKVDKPSEEDFKTPERLRGRPENLAQLDLLDRGQTPERIEFENADALSDGGPSQEHIIDENEWTDRNFITESEDTESNISDSDSSDDDSESDYEEANGSPLGVQTLQLATDWIGKQRHSYMDDDSDGDFYDSSEGLLDDDDLDSQTEGEEFKKAREMRRQEVKVLPPPQYLPTDTETEVMSNELVDQQCTNSDSNKENNLSNDSNRLSDNSNENASINAGACVETNGDSEDKVDSTALTDKHLDINLDVDKSENRDNVEQEPSGTCMKPEKREKRLVDAKLRTGSSESVNSSGSLAPLKTEIKRIENSSSERISTGIDALNENLYNLNSLIKLQKDVDNLKRENVVKNDIMKKLSLKEQWLNQDTSATILNSVNQALRSSKLELEQMEEVADESEEPMKQKMEGGSTEALEMTKTNSDTNGGQTNTSENSVDPEELEIEKLVLNAMDEINDDLNKTKVEQHEERDLGKLFYDVENNERKMNKTLKNIEVKNFSDTMDTIKSQMTSPKISKQSSCDLSKYFPNQKQNKVVSAATNKNQKSLKDVNLAQYFSQSPNSARKEKKVQPATIVTPSSPNSQKRPIPLQLFGAAPEKKPSAQSRTTAKKNVLAKQNSKSDRRDSSDFDSIDQLDGSIDLKKAKPLKKDTLDIPASGVKRRSKNKAATSKSFQIVTDHDLEVDPDEEIFEEILNANCSRPSSAEYRRLFEDEKSPSEDITEKLENLLEEEERARQQGKMTNPRKKKMSKAKSLGDEPKRSKVESLVEEYNRRDSKPDCTAILTDLEKTMAFLKEGWKTEATKFLESKRDSFFSKRKNGHVEDETEPLKDSTSSFEKFFSAPKTKPGTTTAPKSPVSKKRLEKQKSADQPEKSNKNSSTKKTPPSSPSSKKRLEKQKPKKDSTSKNEDDGIKPKTDWAKKLPYTSKNEEISPSVQESEVHYHERVPSDFSDLSMDVSDREIDKILDELTQDLDELNKIESRLQRKESLPDVVKSGKLSTSFLDESRSSKGTESLESTREELDLLEKGELGRRVAISGNELSNDRPATETENNLRQESETKKVHSEEKEIVRKDSRIEEKSEQVPLVEDENVFDEVESNQFERGERPGENIVKRRDSSSGSLSLNFSYTATSESSQDKVSIPVDSKPIEEPGADPIVKNTSRDRTVTSEDDSIDALFNQLTDDMLVGVEFDSSDELVRIIPHGKLDSDEIDKNSESIDEALNLASPSSAATVNPIKYFEICERETSDSSGKHFPVKPVRRNKSMSSSPTPDMPIVPVRVRKVTLPKLNPVDMAPSIQEILHKAQQEHKKPPVPAERTKRRSGHFPLRSGDDEDYKTVIKPLQNGDSVAEKKEVSSVDTSKTPQVDKEEEEFKDLSDAKLEKTKPALQNIQNQDLVFENRKDQDAYIEELEKERRAALRKRDEMYAKENGALTLPVFVPPAVELDTEEMHPLSSSPLKSSYSSIPHSIASSNDSIPFVSAQDVSIPQRPSRYKSSNHEPHKPVDASTHLLLERSKMLHNRKQDFMNEKIVGNNPYLKKVLDEDKRSQESLDKIDSRGSPIDDVELRNQHRSYRKFPTLRSLGSDRGRDRHGSSESVDRNRKTYSLANTLGPRNFVEYFKRSPSKPKDNPRDSSKERRDTSKESKKKLNPKVFSYGYDLRKVQSDSESSSPDDIGLNSATEISTDSEFDHDPIYREAPPRIFIDDTHIRKPTRVQVRHGIIANSPSQKQSQTGIQQQPTFKAPEIEFKPLVQVDPSLLSSNRIPLKNPRAGDYLLSKAPSTEGIASRKSLELKKRYLLGEQGIGNGIMKSGSTSILDSKLKSFHSNISECQKLLNPSPDISPSMKTFLEKTKVGGQGAITANISDLEKKSSDEKENVFVNSQNALNKGKEFSESMNSTIVENKEKRSGGGKVCSPIIETIDLISPEKSVPIIDLTESPSPNAKADCKPRESFVDLTVDASPEKEKGAEESPVMSEKPDVSKDVKEKIPDIITHVEEAKAEKAAETNNDIKDTCIEVPTIPWNNKKQPQSDVESDSLSNSSTSSLEDIPHFILDSTTSPETQNGVEQIVPRVEVHDSTGNLMQIDSLMIIDGKYVGDPEDLKHMEIPKGISLPGEKADVENIKESKSVEKPKNQVEASTISKPITSEVAKPPTLIGSVNKPELKFDTKNENKVDTLKNIPLVLEKNETQRPIKPTSLVLAKSKSESYVDKDKTPTASELTISDSETEVTGQVLTETELSDWTADDAVSENFVDIEFALNSNRGTIKRNKKHKKKLSPPKAPLSEEITENKSTTSEPRTGAKNSESSKQKSDCSILKNLNIEEIEFMDTGSEGSCAETYSATNRAMLQNRGYIEFIENVQGNIHIPTSSDQSFTKSSAYLSTSETPKEIEGVDYIEQGACILNNDVDLKTPVNEVPPVFAVKSNDQIVPAPQPDSVNDIDDDSLMYITSQGTGTGTTTTEESDVLTVVVSPLDISRRIGEEPSQTASSSDKNEKTTSNSSAASKIPVRKSSDEHRHQSTDDLASVGSVSKKRDSEDISYEEYVRKLQMKITQISNARDSLDIRKQRRKSSKGSGAEIIESTTPTPQNNSVIENNKNLSLFAPSVSLDKTPKGPEQQTTEVSKQLVQNDDKTETPAVTKKLEEITKERTKQKDLIHDLVMDKLQSKKQLNLEKRLNRSRNRTLMLGATPSPPLKVATDYQCSNSPHYHVSSSERRNSKSSPSIINEKDTKLVLSASPSKHIPQDELARYKERPLSDNLEQTSYAPKITKTQSFCVYSTRYLPLKDDAPKSADQFKSANTFVTPHPPPRAFKKLDDTSLSTTTEKLRAEARARARLKSNEDLGLSPEEKLKLLRKRYHLDLQQALEGTSTNQSDDMKVRERKMVTSKSFNDITAVQGLINSDENFTTKSPMQLSDCTSDPNLGNSSEKVTKIPTATSRRRKDPERRKSLIQAVSNFFHKKKDKDGLSSTPTSPKDKSEGVFSRFKISPKGMKEKSKSCFDVRNFGFGDRDESTCERSKSQDFLKNERPTTHSSSPQLYKESTDDSEPPPIPPLPLNYQRSDDESYTTECREQKKQRAISKASRQAELKRLRIAQEIQREQEEIEVKLKELEARGVLIEKALRGEGQDMENLETSSMGASDEKLLKELLEIWRNITQLKKRDEELGIRQKELQLEHRHAQLKEELNNRLSCSKLDKSSADIAAEGAILNEMLEIVAKRAALRPSESTAILRQSNNDNHSDVSHYHQNHQHSVMNEQMIDFDDCRNDVKNYLLPSEMMMTSVLIVLFACVLMFSYIQAN</sequence>
<evidence type="ECO:0000313" key="24">
    <source>
        <dbReference type="Proteomes" id="UP000594454"/>
    </source>
</evidence>
<feature type="region of interest" description="Disordered" evidence="18">
    <location>
        <begin position="2110"/>
        <end position="2245"/>
    </location>
</feature>
<dbReference type="PROSITE" id="PS50021">
    <property type="entry name" value="CH"/>
    <property type="match status" value="1"/>
</dbReference>
<feature type="compositionally biased region" description="Basic and acidic residues" evidence="18">
    <location>
        <begin position="2616"/>
        <end position="2631"/>
    </location>
</feature>
<dbReference type="InterPro" id="IPR001781">
    <property type="entry name" value="Znf_LIM"/>
</dbReference>
<feature type="compositionally biased region" description="Basic and acidic residues" evidence="18">
    <location>
        <begin position="2658"/>
        <end position="2676"/>
    </location>
</feature>
<feature type="region of interest" description="Disordered" evidence="18">
    <location>
        <begin position="1205"/>
        <end position="1261"/>
    </location>
</feature>
<feature type="compositionally biased region" description="Basic and acidic residues" evidence="18">
    <location>
        <begin position="2119"/>
        <end position="2159"/>
    </location>
</feature>
<feature type="domain" description="BMERB" evidence="22">
    <location>
        <begin position="4154"/>
        <end position="4311"/>
    </location>
</feature>
<dbReference type="InterPro" id="IPR050540">
    <property type="entry name" value="F-actin_Monoox_Mical"/>
</dbReference>
<feature type="compositionally biased region" description="Basic and acidic residues" evidence="18">
    <location>
        <begin position="4080"/>
        <end position="4100"/>
    </location>
</feature>
<feature type="coiled-coil region" evidence="17">
    <location>
        <begin position="4153"/>
        <end position="4184"/>
    </location>
</feature>
<feature type="compositionally biased region" description="Polar residues" evidence="18">
    <location>
        <begin position="3974"/>
        <end position="3998"/>
    </location>
</feature>
<dbReference type="SUPFAM" id="SSF51905">
    <property type="entry name" value="FAD/NAD(P)-binding domain"/>
    <property type="match status" value="1"/>
</dbReference>
<evidence type="ECO:0000256" key="8">
    <source>
        <dbReference type="ARBA" id="ARBA00022827"/>
    </source>
</evidence>
<evidence type="ECO:0000256" key="3">
    <source>
        <dbReference type="ARBA" id="ARBA00008223"/>
    </source>
</evidence>
<evidence type="ECO:0000256" key="6">
    <source>
        <dbReference type="ARBA" id="ARBA00022630"/>
    </source>
</evidence>
<dbReference type="FunFam" id="3.50.50.60:FF:000004">
    <property type="entry name" value="protein-methionine sulfoxide oxidase MICAL2 isoform X1"/>
    <property type="match status" value="1"/>
</dbReference>
<feature type="compositionally biased region" description="Basic and acidic residues" evidence="18">
    <location>
        <begin position="2057"/>
        <end position="2066"/>
    </location>
</feature>
<dbReference type="EMBL" id="LR899011">
    <property type="protein sequence ID" value="CAD7085038.1"/>
    <property type="molecule type" value="Genomic_DNA"/>
</dbReference>
<comment type="cofactor">
    <cofactor evidence="1">
        <name>FAD</name>
        <dbReference type="ChEBI" id="CHEBI:57692"/>
    </cofactor>
</comment>
<keyword evidence="19" id="KW-1133">Transmembrane helix</keyword>
<gene>
    <name evidence="23" type="ORF">HERILL_LOCUS7904</name>
</gene>
<feature type="coiled-coil region" evidence="17">
    <location>
        <begin position="2476"/>
        <end position="2503"/>
    </location>
</feature>
<feature type="region of interest" description="Disordered" evidence="18">
    <location>
        <begin position="3678"/>
        <end position="3707"/>
    </location>
</feature>
<feature type="compositionally biased region" description="Basic and acidic residues" evidence="18">
    <location>
        <begin position="1831"/>
        <end position="1852"/>
    </location>
</feature>
<dbReference type="SMART" id="SM01203">
    <property type="entry name" value="DUF3585"/>
    <property type="match status" value="1"/>
</dbReference>
<dbReference type="PANTHER" id="PTHR23167">
    <property type="entry name" value="CALPONIN HOMOLOGY DOMAIN-CONTAINING PROTEIN DDB_G0272472-RELATED"/>
    <property type="match status" value="1"/>
</dbReference>
<feature type="region of interest" description="Disordered" evidence="18">
    <location>
        <begin position="1335"/>
        <end position="1356"/>
    </location>
</feature>
<feature type="domain" description="Calponin-homology (CH)" evidence="20">
    <location>
        <begin position="538"/>
        <end position="645"/>
    </location>
</feature>
<dbReference type="Gene3D" id="3.50.50.60">
    <property type="entry name" value="FAD/NAD(P)-binding domain"/>
    <property type="match status" value="1"/>
</dbReference>
<feature type="compositionally biased region" description="Acidic residues" evidence="18">
    <location>
        <begin position="1169"/>
        <end position="1181"/>
    </location>
</feature>
<dbReference type="Gene3D" id="2.10.110.10">
    <property type="entry name" value="Cysteine Rich Protein"/>
    <property type="match status" value="1"/>
</dbReference>
<feature type="region of interest" description="Disordered" evidence="18">
    <location>
        <begin position="1886"/>
        <end position="2028"/>
    </location>
</feature>
<feature type="compositionally biased region" description="Basic and acidic residues" evidence="18">
    <location>
        <begin position="2376"/>
        <end position="2386"/>
    </location>
</feature>
<feature type="compositionally biased region" description="Basic and acidic residues" evidence="18">
    <location>
        <begin position="2177"/>
        <end position="2194"/>
    </location>
</feature>
<feature type="region of interest" description="Disordered" evidence="18">
    <location>
        <begin position="1498"/>
        <end position="1520"/>
    </location>
</feature>
<evidence type="ECO:0000259" key="21">
    <source>
        <dbReference type="PROSITE" id="PS50023"/>
    </source>
</evidence>
<feature type="region of interest" description="Disordered" evidence="18">
    <location>
        <begin position="1809"/>
        <end position="1852"/>
    </location>
</feature>
<dbReference type="InterPro" id="IPR036872">
    <property type="entry name" value="CH_dom_sf"/>
</dbReference>
<dbReference type="OrthoDB" id="20799at2759"/>
<keyword evidence="24" id="KW-1185">Reference proteome</keyword>
<feature type="compositionally biased region" description="Basic and acidic residues" evidence="18">
    <location>
        <begin position="3277"/>
        <end position="3287"/>
    </location>
</feature>
<feature type="compositionally biased region" description="Polar residues" evidence="18">
    <location>
        <begin position="3652"/>
        <end position="3664"/>
    </location>
</feature>
<feature type="compositionally biased region" description="Basic and acidic residues" evidence="18">
    <location>
        <begin position="1087"/>
        <end position="1107"/>
    </location>
</feature>
<comment type="catalytic activity">
    <reaction evidence="15">
        <text>L-methionyl-[F-actin] + NADPH + O2 + H(+) = L-methionyl-(R)-S-oxide-[F-actin] + NADP(+) + H2O</text>
        <dbReference type="Rhea" id="RHEA:51308"/>
        <dbReference type="Rhea" id="RHEA-COMP:12953"/>
        <dbReference type="Rhea" id="RHEA-COMP:12956"/>
        <dbReference type="ChEBI" id="CHEBI:15377"/>
        <dbReference type="ChEBI" id="CHEBI:15378"/>
        <dbReference type="ChEBI" id="CHEBI:15379"/>
        <dbReference type="ChEBI" id="CHEBI:16044"/>
        <dbReference type="ChEBI" id="CHEBI:45764"/>
        <dbReference type="ChEBI" id="CHEBI:57783"/>
        <dbReference type="ChEBI" id="CHEBI:58349"/>
        <dbReference type="EC" id="1.14.13.225"/>
    </reaction>
</comment>
<feature type="region of interest" description="Disordered" evidence="18">
    <location>
        <begin position="3277"/>
        <end position="3304"/>
    </location>
</feature>
<feature type="compositionally biased region" description="Basic and acidic residues" evidence="18">
    <location>
        <begin position="1335"/>
        <end position="1344"/>
    </location>
</feature>
<keyword evidence="13 16" id="KW-0440">LIM domain</keyword>
<feature type="compositionally biased region" description="Polar residues" evidence="18">
    <location>
        <begin position="3555"/>
        <end position="3575"/>
    </location>
</feature>
<evidence type="ECO:0000256" key="4">
    <source>
        <dbReference type="ARBA" id="ARBA00012709"/>
    </source>
</evidence>
<comment type="similarity">
    <text evidence="3">Belongs to the Mical family.</text>
</comment>
<dbReference type="InterPro" id="IPR022735">
    <property type="entry name" value="bMERB_dom"/>
</dbReference>
<feature type="compositionally biased region" description="Basic residues" evidence="18">
    <location>
        <begin position="3339"/>
        <end position="3350"/>
    </location>
</feature>
<feature type="region of interest" description="Disordered" evidence="18">
    <location>
        <begin position="4080"/>
        <end position="4136"/>
    </location>
</feature>
<feature type="domain" description="LIM zinc-binding" evidence="21">
    <location>
        <begin position="1003"/>
        <end position="1067"/>
    </location>
</feature>
<dbReference type="SUPFAM" id="SSF57716">
    <property type="entry name" value="Glucocorticoid receptor-like (DNA-binding domain)"/>
    <property type="match status" value="1"/>
</dbReference>
<feature type="compositionally biased region" description="Basic and acidic residues" evidence="18">
    <location>
        <begin position="1115"/>
        <end position="1127"/>
    </location>
</feature>
<feature type="compositionally biased region" description="Polar residues" evidence="18">
    <location>
        <begin position="1652"/>
        <end position="1663"/>
    </location>
</feature>
<evidence type="ECO:0000256" key="1">
    <source>
        <dbReference type="ARBA" id="ARBA00001974"/>
    </source>
</evidence>
<feature type="compositionally biased region" description="Basic and acidic residues" evidence="18">
    <location>
        <begin position="2015"/>
        <end position="2024"/>
    </location>
</feature>
<dbReference type="EC" id="1.14.13.225" evidence="4"/>
<evidence type="ECO:0000256" key="16">
    <source>
        <dbReference type="PROSITE-ProRule" id="PRU00125"/>
    </source>
</evidence>
<feature type="compositionally biased region" description="Basic and acidic residues" evidence="18">
    <location>
        <begin position="1142"/>
        <end position="1151"/>
    </location>
</feature>
<keyword evidence="14" id="KW-0009">Actin-binding</keyword>
<evidence type="ECO:0000256" key="2">
    <source>
        <dbReference type="ARBA" id="ARBA00004496"/>
    </source>
</evidence>
<evidence type="ECO:0000256" key="14">
    <source>
        <dbReference type="ARBA" id="ARBA00023203"/>
    </source>
</evidence>
<dbReference type="InterPro" id="IPR057494">
    <property type="entry name" value="Rossman_Mical"/>
</dbReference>
<feature type="compositionally biased region" description="Acidic residues" evidence="18">
    <location>
        <begin position="2164"/>
        <end position="2174"/>
    </location>
</feature>
<feature type="compositionally biased region" description="Basic and acidic residues" evidence="18">
    <location>
        <begin position="2449"/>
        <end position="2460"/>
    </location>
</feature>
<dbReference type="Pfam" id="PF00890">
    <property type="entry name" value="FAD_binding_2"/>
    <property type="match status" value="1"/>
</dbReference>
<feature type="compositionally biased region" description="Basic and acidic residues" evidence="18">
    <location>
        <begin position="1973"/>
        <end position="1997"/>
    </location>
</feature>
<feature type="region of interest" description="Disordered" evidence="18">
    <location>
        <begin position="1588"/>
        <end position="1610"/>
    </location>
</feature>
<name>A0A7R8UQA3_HERIL</name>
<dbReference type="GO" id="GO:0120501">
    <property type="term" value="F:F-actin monooxygenase activity"/>
    <property type="evidence" value="ECO:0007669"/>
    <property type="project" value="UniProtKB-EC"/>
</dbReference>
<feature type="transmembrane region" description="Helical" evidence="19">
    <location>
        <begin position="4346"/>
        <end position="4365"/>
    </location>
</feature>
<dbReference type="CDD" id="cd09439">
    <property type="entry name" value="LIM_Mical"/>
    <property type="match status" value="1"/>
</dbReference>
<evidence type="ECO:0000256" key="7">
    <source>
        <dbReference type="ARBA" id="ARBA00022723"/>
    </source>
</evidence>
<evidence type="ECO:0000256" key="11">
    <source>
        <dbReference type="ARBA" id="ARBA00023002"/>
    </source>
</evidence>
<comment type="subcellular location">
    <subcellularLocation>
        <location evidence="2">Cytoplasm</location>
    </subcellularLocation>
</comment>
<feature type="region of interest" description="Disordered" evidence="18">
    <location>
        <begin position="1634"/>
        <end position="1718"/>
    </location>
</feature>
<feature type="compositionally biased region" description="Polar residues" evidence="18">
    <location>
        <begin position="3288"/>
        <end position="3304"/>
    </location>
</feature>
<evidence type="ECO:0000256" key="5">
    <source>
        <dbReference type="ARBA" id="ARBA00022490"/>
    </source>
</evidence>
<evidence type="ECO:0000259" key="22">
    <source>
        <dbReference type="PROSITE" id="PS51848"/>
    </source>
</evidence>
<feature type="region of interest" description="Disordered" evidence="18">
    <location>
        <begin position="3630"/>
        <end position="3664"/>
    </location>
</feature>
<dbReference type="Gene3D" id="1.10.418.10">
    <property type="entry name" value="Calponin-like domain"/>
    <property type="match status" value="1"/>
</dbReference>
<feature type="region of interest" description="Disordered" evidence="18">
    <location>
        <begin position="3034"/>
        <end position="3058"/>
    </location>
</feature>
<evidence type="ECO:0000259" key="20">
    <source>
        <dbReference type="PROSITE" id="PS50021"/>
    </source>
</evidence>
<keyword evidence="9 16" id="KW-0862">Zinc</keyword>
<feature type="region of interest" description="Disordered" evidence="18">
    <location>
        <begin position="3094"/>
        <end position="3119"/>
    </location>
</feature>
<keyword evidence="8" id="KW-0274">FAD</keyword>
<feature type="region of interest" description="Disordered" evidence="18">
    <location>
        <begin position="1273"/>
        <end position="1300"/>
    </location>
</feature>
<feature type="region of interest" description="Disordered" evidence="18">
    <location>
        <begin position="3974"/>
        <end position="4017"/>
    </location>
</feature>
<protein>
    <recommendedName>
        <fullName evidence="4">F-actin monooxygenase</fullName>
        <ecNumber evidence="4">1.14.13.225</ecNumber>
    </recommendedName>
</protein>
<feature type="compositionally biased region" description="Basic and acidic residues" evidence="18">
    <location>
        <begin position="2700"/>
        <end position="2718"/>
    </location>
</feature>
<feature type="region of interest" description="Disordered" evidence="18">
    <location>
        <begin position="1474"/>
        <end position="1493"/>
    </location>
</feature>
<feature type="compositionally biased region" description="Polar residues" evidence="18">
    <location>
        <begin position="3687"/>
        <end position="3699"/>
    </location>
</feature>
<keyword evidence="19" id="KW-0472">Membrane</keyword>
<feature type="region of interest" description="Disordered" evidence="18">
    <location>
        <begin position="1071"/>
        <end position="1190"/>
    </location>
</feature>
<evidence type="ECO:0000256" key="18">
    <source>
        <dbReference type="SAM" id="MobiDB-lite"/>
    </source>
</evidence>
<dbReference type="Proteomes" id="UP000594454">
    <property type="component" value="Chromosome 3"/>
</dbReference>
<dbReference type="PANTHER" id="PTHR23167:SF54">
    <property type="entry name" value="[F-ACTIN]-MONOOXYGENASE MICAL"/>
    <property type="match status" value="1"/>
</dbReference>
<feature type="compositionally biased region" description="Basic and acidic residues" evidence="18">
    <location>
        <begin position="735"/>
        <end position="747"/>
    </location>
</feature>
<dbReference type="FunCoup" id="A0A7R8UQA3">
    <property type="interactions" value="258"/>
</dbReference>
<feature type="compositionally biased region" description="Basic and acidic residues" evidence="18">
    <location>
        <begin position="1941"/>
        <end position="1952"/>
    </location>
</feature>
<dbReference type="PROSITE" id="PS51848">
    <property type="entry name" value="BMERB"/>
    <property type="match status" value="1"/>
</dbReference>
<dbReference type="Pfam" id="PF12130">
    <property type="entry name" value="bMERB_dom"/>
    <property type="match status" value="1"/>
</dbReference>
<feature type="region of interest" description="Disordered" evidence="18">
    <location>
        <begin position="2057"/>
        <end position="2098"/>
    </location>
</feature>
<feature type="region of interest" description="Disordered" evidence="18">
    <location>
        <begin position="2558"/>
        <end position="2581"/>
    </location>
</feature>
<evidence type="ECO:0000256" key="15">
    <source>
        <dbReference type="ARBA" id="ARBA00049522"/>
    </source>
</evidence>
<feature type="region of interest" description="Disordered" evidence="18">
    <location>
        <begin position="2373"/>
        <end position="2462"/>
    </location>
</feature>
<feature type="compositionally biased region" description="Acidic residues" evidence="18">
    <location>
        <begin position="1208"/>
        <end position="1234"/>
    </location>
</feature>
<reference evidence="23 24" key="1">
    <citation type="submission" date="2020-11" db="EMBL/GenBank/DDBJ databases">
        <authorList>
            <person name="Wallbank WR R."/>
            <person name="Pardo Diaz C."/>
            <person name="Kozak K."/>
            <person name="Martin S."/>
            <person name="Jiggins C."/>
            <person name="Moest M."/>
            <person name="Warren A I."/>
            <person name="Generalovic N T."/>
            <person name="Byers J.R.P. K."/>
            <person name="Montejo-Kovacevich G."/>
            <person name="Yen C E."/>
        </authorList>
    </citation>
    <scope>NUCLEOTIDE SEQUENCE [LARGE SCALE GENOMIC DNA]</scope>
</reference>
<evidence type="ECO:0000313" key="23">
    <source>
        <dbReference type="EMBL" id="CAD7085038.1"/>
    </source>
</evidence>
<feature type="compositionally biased region" description="Basic residues" evidence="18">
    <location>
        <begin position="2330"/>
        <end position="2339"/>
    </location>
</feature>
<keyword evidence="5" id="KW-0963">Cytoplasm</keyword>
<evidence type="ECO:0000256" key="9">
    <source>
        <dbReference type="ARBA" id="ARBA00022833"/>
    </source>
</evidence>
<organism evidence="23 24">
    <name type="scientific">Hermetia illucens</name>
    <name type="common">Black soldier fly</name>
    <dbReference type="NCBI Taxonomy" id="343691"/>
    <lineage>
        <taxon>Eukaryota</taxon>
        <taxon>Metazoa</taxon>
        <taxon>Ecdysozoa</taxon>
        <taxon>Arthropoda</taxon>
        <taxon>Hexapoda</taxon>
        <taxon>Insecta</taxon>
        <taxon>Pterygota</taxon>
        <taxon>Neoptera</taxon>
        <taxon>Endopterygota</taxon>
        <taxon>Diptera</taxon>
        <taxon>Brachycera</taxon>
        <taxon>Stratiomyomorpha</taxon>
        <taxon>Stratiomyidae</taxon>
        <taxon>Hermetiinae</taxon>
        <taxon>Hermetia</taxon>
    </lineage>
</organism>
<feature type="region of interest" description="Disordered" evidence="18">
    <location>
        <begin position="704"/>
        <end position="747"/>
    </location>
</feature>
<dbReference type="SUPFAM" id="SSF47576">
    <property type="entry name" value="Calponin-homology domain, CH-domain"/>
    <property type="match status" value="1"/>
</dbReference>
<dbReference type="InParanoid" id="A0A7R8UQA3"/>
<feature type="region of interest" description="Disordered" evidence="18">
    <location>
        <begin position="3776"/>
        <end position="3801"/>
    </location>
</feature>
<dbReference type="GO" id="GO:0046872">
    <property type="term" value="F:metal ion binding"/>
    <property type="evidence" value="ECO:0007669"/>
    <property type="project" value="UniProtKB-KW"/>
</dbReference>
<dbReference type="InterPro" id="IPR001715">
    <property type="entry name" value="CH_dom"/>
</dbReference>
<feature type="compositionally biased region" description="Polar residues" evidence="18">
    <location>
        <begin position="1499"/>
        <end position="1516"/>
    </location>
</feature>
<dbReference type="FunFam" id="1.10.418.10:FF:000085">
    <property type="entry name" value="protein-methionine sulfoxide oxidase Mical isoform X3"/>
    <property type="match status" value="1"/>
</dbReference>
<evidence type="ECO:0000256" key="17">
    <source>
        <dbReference type="SAM" id="Coils"/>
    </source>
</evidence>
<accession>A0A7R8UQA3</accession>
<keyword evidence="6" id="KW-0285">Flavoprotein</keyword>
<dbReference type="Pfam" id="PF25413">
    <property type="entry name" value="Rossman_Mical"/>
    <property type="match status" value="1"/>
</dbReference>
<feature type="region of interest" description="Disordered" evidence="18">
    <location>
        <begin position="2616"/>
        <end position="2725"/>
    </location>
</feature>
<feature type="region of interest" description="Disordered" evidence="18">
    <location>
        <begin position="4030"/>
        <end position="4056"/>
    </location>
</feature>
<keyword evidence="19" id="KW-0812">Transmembrane</keyword>
<keyword evidence="12" id="KW-0503">Monooxygenase</keyword>
<feature type="compositionally biased region" description="Polar residues" evidence="18">
    <location>
        <begin position="3363"/>
        <end position="3377"/>
    </location>
</feature>
<keyword evidence="10" id="KW-0521">NADP</keyword>
<feature type="compositionally biased region" description="Basic and acidic residues" evidence="18">
    <location>
        <begin position="1235"/>
        <end position="1248"/>
    </location>
</feature>
<keyword evidence="7 16" id="KW-0479">Metal-binding</keyword>
<feature type="region of interest" description="Disordered" evidence="18">
    <location>
        <begin position="3339"/>
        <end position="3382"/>
    </location>
</feature>
<dbReference type="PROSITE" id="PS50023">
    <property type="entry name" value="LIM_DOMAIN_2"/>
    <property type="match status" value="1"/>
</dbReference>
<evidence type="ECO:0000256" key="12">
    <source>
        <dbReference type="ARBA" id="ARBA00023033"/>
    </source>
</evidence>
<evidence type="ECO:0000256" key="10">
    <source>
        <dbReference type="ARBA" id="ARBA00022857"/>
    </source>
</evidence>
<feature type="compositionally biased region" description="Low complexity" evidence="18">
    <location>
        <begin position="2195"/>
        <end position="2204"/>
    </location>
</feature>
<keyword evidence="17" id="KW-0175">Coiled coil</keyword>
<dbReference type="SMART" id="SM00132">
    <property type="entry name" value="LIM"/>
    <property type="match status" value="1"/>
</dbReference>
<keyword evidence="11" id="KW-0560">Oxidoreductase</keyword>